<accession>D6A459</accession>
<dbReference type="PRINTS" id="PR00332">
    <property type="entry name" value="HISTRIAD"/>
</dbReference>
<dbReference type="InterPro" id="IPR036265">
    <property type="entry name" value="HIT-like_sf"/>
</dbReference>
<dbReference type="Gene3D" id="3.30.428.10">
    <property type="entry name" value="HIT-like"/>
    <property type="match status" value="1"/>
</dbReference>
<dbReference type="SUPFAM" id="SSF54197">
    <property type="entry name" value="HIT-like"/>
    <property type="match status" value="1"/>
</dbReference>
<feature type="short sequence motif" description="Histidine triad motif" evidence="2 3">
    <location>
        <begin position="106"/>
        <end position="110"/>
    </location>
</feature>
<dbReference type="EMBL" id="DS999641">
    <property type="protein sequence ID" value="EFE71613.2"/>
    <property type="molecule type" value="Genomic_DNA"/>
</dbReference>
<dbReference type="InterPro" id="IPR001310">
    <property type="entry name" value="Histidine_triad_HIT"/>
</dbReference>
<dbReference type="eggNOG" id="COG0537">
    <property type="taxonomic scope" value="Bacteria"/>
</dbReference>
<feature type="domain" description="HIT" evidence="4">
    <location>
        <begin position="13"/>
        <end position="121"/>
    </location>
</feature>
<dbReference type="PROSITE" id="PS51084">
    <property type="entry name" value="HIT_2"/>
    <property type="match status" value="1"/>
</dbReference>
<dbReference type="InterPro" id="IPR019808">
    <property type="entry name" value="Histidine_triad_CS"/>
</dbReference>
<evidence type="ECO:0000256" key="3">
    <source>
        <dbReference type="PROSITE-ProRule" id="PRU00464"/>
    </source>
</evidence>
<evidence type="ECO:0000256" key="2">
    <source>
        <dbReference type="PIRSR" id="PIRSR601310-3"/>
    </source>
</evidence>
<evidence type="ECO:0000313" key="6">
    <source>
        <dbReference type="Proteomes" id="UP000003824"/>
    </source>
</evidence>
<gene>
    <name evidence="5" type="ORF">SSFG_06849</name>
</gene>
<organism evidence="5 6">
    <name type="scientific">Streptomyces viridosporus (strain ATCC 14672 / DSM 40746 / JCM 4963 / KCTC 9882 / NRRL B-12104 / FH 1290)</name>
    <name type="common">Streptomyces ghanaensis</name>
    <dbReference type="NCBI Taxonomy" id="566461"/>
    <lineage>
        <taxon>Bacteria</taxon>
        <taxon>Bacillati</taxon>
        <taxon>Actinomycetota</taxon>
        <taxon>Actinomycetes</taxon>
        <taxon>Kitasatosporales</taxon>
        <taxon>Streptomycetaceae</taxon>
        <taxon>Streptomyces</taxon>
    </lineage>
</organism>
<dbReference type="GO" id="GO:0003824">
    <property type="term" value="F:catalytic activity"/>
    <property type="evidence" value="ECO:0007669"/>
    <property type="project" value="InterPro"/>
</dbReference>
<protein>
    <submittedName>
        <fullName evidence="5">Histidine triad protein</fullName>
    </submittedName>
</protein>
<evidence type="ECO:0000313" key="5">
    <source>
        <dbReference type="EMBL" id="EFE71613.2"/>
    </source>
</evidence>
<dbReference type="PROSITE" id="PS00892">
    <property type="entry name" value="HIT_1"/>
    <property type="match status" value="1"/>
</dbReference>
<feature type="active site" description="Tele-AMP-histidine intermediate" evidence="1">
    <location>
        <position position="108"/>
    </location>
</feature>
<dbReference type="GO" id="GO:0009117">
    <property type="term" value="P:nucleotide metabolic process"/>
    <property type="evidence" value="ECO:0007669"/>
    <property type="project" value="TreeGrafter"/>
</dbReference>
<reference evidence="6" key="1">
    <citation type="submission" date="2008-12" db="EMBL/GenBank/DDBJ databases">
        <title>Annotation of Streptomyces ghanaensis ATCC 14672.</title>
        <authorList>
            <consortium name="The Broad Institute Genome Sequencing Platform"/>
            <consortium name="Broad Institute Microbial Sequencing Center"/>
            <person name="Fischbach M."/>
            <person name="Ward D."/>
            <person name="Young S."/>
            <person name="Kodira C.D."/>
            <person name="Zeng Q."/>
            <person name="Koehrsen M."/>
            <person name="Godfrey P."/>
            <person name="Alvarado L."/>
            <person name="Berlin A.M."/>
            <person name="Borenstein D."/>
            <person name="Chen Z."/>
            <person name="Engels R."/>
            <person name="Freedman E."/>
            <person name="Gellesch M."/>
            <person name="Goldberg J."/>
            <person name="Griggs A."/>
            <person name="Gujja S."/>
            <person name="Heiman D.I."/>
            <person name="Hepburn T.A."/>
            <person name="Howarth C."/>
            <person name="Jen D."/>
            <person name="Larson L."/>
            <person name="Lewis B."/>
            <person name="Mehta T."/>
            <person name="Park D."/>
            <person name="Pearson M."/>
            <person name="Roberts A."/>
            <person name="Saif S."/>
            <person name="Shea T.D."/>
            <person name="Shenoy N."/>
            <person name="Sisk P."/>
            <person name="Stolte C."/>
            <person name="Sykes S.N."/>
            <person name="Walk T."/>
            <person name="White J."/>
            <person name="Yandava C."/>
            <person name="Straight P."/>
            <person name="Clardy J."/>
            <person name="Hung D."/>
            <person name="Kolter R."/>
            <person name="Mekalanos J."/>
            <person name="Walker S."/>
            <person name="Walsh C.T."/>
            <person name="Wieland B.L.C."/>
            <person name="Ilzarbe M."/>
            <person name="Galagan J."/>
            <person name="Nusbaum C."/>
            <person name="Birren B."/>
        </authorList>
    </citation>
    <scope>NUCLEOTIDE SEQUENCE [LARGE SCALE GENOMIC DNA]</scope>
    <source>
        <strain evidence="6">ATCC 14672 / DSM 40746 / JCM 4963 / KCTC 9882 / NRRL B-12104 / FH 1290</strain>
    </source>
</reference>
<evidence type="ECO:0000259" key="4">
    <source>
        <dbReference type="PROSITE" id="PS51084"/>
    </source>
</evidence>
<dbReference type="AlphaFoldDB" id="D6A459"/>
<dbReference type="Proteomes" id="UP000003824">
    <property type="component" value="Unassembled WGS sequence"/>
</dbReference>
<dbReference type="PANTHER" id="PTHR46648">
    <property type="entry name" value="HIT FAMILY PROTEIN 1"/>
    <property type="match status" value="1"/>
</dbReference>
<proteinExistence type="predicted"/>
<dbReference type="Pfam" id="PF01230">
    <property type="entry name" value="HIT"/>
    <property type="match status" value="1"/>
</dbReference>
<sequence>MSMELFAGDPACAFCGIVSGRVPASRVYEDELVLSFMDIHPAAPGDLLVIPKVHAAGLEDIDEALMAHLFRVVHLLARALRRSGLPCEGVNVFLADGEAADQTVFHLHVHVFPRTTDDRFRLEVRWQERSRAALDHDAALIRARLNRGGDRRGTP</sequence>
<evidence type="ECO:0000256" key="1">
    <source>
        <dbReference type="PIRSR" id="PIRSR601310-1"/>
    </source>
</evidence>
<dbReference type="PANTHER" id="PTHR46648:SF1">
    <property type="entry name" value="ADENOSINE 5'-MONOPHOSPHORAMIDASE HNT1"/>
    <property type="match status" value="1"/>
</dbReference>
<dbReference type="InterPro" id="IPR011146">
    <property type="entry name" value="HIT-like"/>
</dbReference>
<name>D6A459_STRV1</name>